<keyword evidence="9" id="KW-1133">Transmembrane helix</keyword>
<keyword evidence="11" id="KW-1015">Disulfide bond</keyword>
<reference evidence="16" key="1">
    <citation type="journal article" date="2020" name="Nat. Commun.">
        <title>Genome sequence of the cluster root forming white lupin.</title>
        <authorList>
            <person name="Hufnagel B."/>
            <person name="Marques A."/>
            <person name="Soriano A."/>
            <person name="Marques L."/>
            <person name="Divol F."/>
            <person name="Doumas P."/>
            <person name="Sallet E."/>
            <person name="Mancinotti D."/>
            <person name="Carrere S."/>
            <person name="Marande W."/>
            <person name="Arribat S."/>
            <person name="Keller J."/>
            <person name="Huneau C."/>
            <person name="Blein T."/>
            <person name="Aime D."/>
            <person name="Laguerre M."/>
            <person name="Taylor J."/>
            <person name="Schubert V."/>
            <person name="Nelson M."/>
            <person name="Geu-Flores F."/>
            <person name="Crespi M."/>
            <person name="Gallardo-Guerrero K."/>
            <person name="Delaux P.-M."/>
            <person name="Salse J."/>
            <person name="Berges H."/>
            <person name="Guyot R."/>
            <person name="Gouzy J."/>
            <person name="Peret B."/>
        </authorList>
    </citation>
    <scope>NUCLEOTIDE SEQUENCE [LARGE SCALE GENOMIC DNA]</scope>
    <source>
        <strain evidence="16">cv. Amiga</strain>
    </source>
</reference>
<keyword evidence="7" id="KW-0677">Repeat</keyword>
<dbReference type="PROSITE" id="PS51473">
    <property type="entry name" value="GNK2"/>
    <property type="match status" value="2"/>
</dbReference>
<sequence length="278" mass="31214">MGMNMITKRYSKPFPFIFIVYVFFLHPISNADNTNLIFKGCAEQKLHDPFGICTKNLKSLLVSLVTQSRQKPFYTTTSGENKNMIMGLYQCKGDLSNISCYNCISKIDNMLDTLCGKVVAARVHLCGCYLRYEVVGFKQVPETHLLYKVCGSKQESSEDNDDGFVEKREMAFDMIESGVKNGEKLFYTGSYKSLNVLGQCEGDLASDDCGDCMKSAEDQAKTECGDSLSAQIYLNKCYISYNFKPNEMPKKSSSPGKAIDKFNHIDQLSIILCLFVLI</sequence>
<evidence type="ECO:0000313" key="16">
    <source>
        <dbReference type="Proteomes" id="UP000447434"/>
    </source>
</evidence>
<dbReference type="InterPro" id="IPR038408">
    <property type="entry name" value="GNK2_sf"/>
</dbReference>
<dbReference type="GO" id="GO:0046739">
    <property type="term" value="P:transport of virus in multicellular host"/>
    <property type="evidence" value="ECO:0007669"/>
    <property type="project" value="UniProtKB-ARBA"/>
</dbReference>
<gene>
    <name evidence="15" type="ORF">Lalb_Chr02g0152711</name>
</gene>
<dbReference type="InterPro" id="IPR051378">
    <property type="entry name" value="Cell2Cell_Antifungal"/>
</dbReference>
<evidence type="ECO:0000256" key="8">
    <source>
        <dbReference type="ARBA" id="ARBA00022949"/>
    </source>
</evidence>
<feature type="domain" description="Gnk2-homologous" evidence="14">
    <location>
        <begin position="145"/>
        <end position="246"/>
    </location>
</feature>
<dbReference type="EMBL" id="WOCE01000002">
    <property type="protein sequence ID" value="KAE9619399.1"/>
    <property type="molecule type" value="Genomic_DNA"/>
</dbReference>
<evidence type="ECO:0000256" key="4">
    <source>
        <dbReference type="ARBA" id="ARBA00022581"/>
    </source>
</evidence>
<evidence type="ECO:0000259" key="14">
    <source>
        <dbReference type="PROSITE" id="PS51473"/>
    </source>
</evidence>
<evidence type="ECO:0000256" key="6">
    <source>
        <dbReference type="ARBA" id="ARBA00022729"/>
    </source>
</evidence>
<evidence type="ECO:0000256" key="11">
    <source>
        <dbReference type="ARBA" id="ARBA00023157"/>
    </source>
</evidence>
<accession>A0A6A4R0G6</accession>
<comment type="caution">
    <text evidence="15">The sequence shown here is derived from an EMBL/GenBank/DDBJ whole genome shotgun (WGS) entry which is preliminary data.</text>
</comment>
<dbReference type="AlphaFoldDB" id="A0A6A4R0G6"/>
<proteinExistence type="inferred from homology"/>
<protein>
    <submittedName>
        <fullName evidence="15">Putative Gnk2-like domain, heavy-metal-associated</fullName>
    </submittedName>
</protein>
<evidence type="ECO:0000256" key="12">
    <source>
        <dbReference type="ARBA" id="ARBA00024184"/>
    </source>
</evidence>
<dbReference type="OrthoDB" id="1926347at2759"/>
<dbReference type="Pfam" id="PF01657">
    <property type="entry name" value="Stress-antifung"/>
    <property type="match status" value="2"/>
</dbReference>
<keyword evidence="10" id="KW-0472">Membrane</keyword>
<dbReference type="GO" id="GO:0010497">
    <property type="term" value="P:plasmodesmata-mediated intercellular transport"/>
    <property type="evidence" value="ECO:0007669"/>
    <property type="project" value="TreeGrafter"/>
</dbReference>
<keyword evidence="4" id="KW-0945">Host-virus interaction</keyword>
<evidence type="ECO:0000256" key="3">
    <source>
        <dbReference type="ARBA" id="ARBA00022475"/>
    </source>
</evidence>
<feature type="domain" description="Gnk2-homologous" evidence="14">
    <location>
        <begin position="34"/>
        <end position="137"/>
    </location>
</feature>
<keyword evidence="5" id="KW-0812">Transmembrane</keyword>
<evidence type="ECO:0000256" key="7">
    <source>
        <dbReference type="ARBA" id="ARBA00022737"/>
    </source>
</evidence>
<dbReference type="PANTHER" id="PTHR32080:SF36">
    <property type="entry name" value="PLASMODESMATA-LOCATED PROTEIN 1"/>
    <property type="match status" value="1"/>
</dbReference>
<keyword evidence="2" id="KW-0813">Transport</keyword>
<dbReference type="GO" id="GO:0046872">
    <property type="term" value="F:metal ion binding"/>
    <property type="evidence" value="ECO:0007669"/>
    <property type="project" value="InterPro"/>
</dbReference>
<dbReference type="InterPro" id="IPR002902">
    <property type="entry name" value="GNK2"/>
</dbReference>
<keyword evidence="6" id="KW-0732">Signal</keyword>
<dbReference type="GO" id="GO:0005886">
    <property type="term" value="C:plasma membrane"/>
    <property type="evidence" value="ECO:0007669"/>
    <property type="project" value="UniProtKB-SubCell"/>
</dbReference>
<dbReference type="FunFam" id="3.30.430.20:FF:000001">
    <property type="entry name" value="cysteine-rich repeat secretory protein 3"/>
    <property type="match status" value="1"/>
</dbReference>
<comment type="subcellular location">
    <subcellularLocation>
        <location evidence="12">Cell junction</location>
        <location evidence="12">Plasmodesma</location>
    </subcellularLocation>
    <subcellularLocation>
        <location evidence="1">Cell membrane</location>
        <topology evidence="1">Single-pass type I membrane protein</topology>
    </subcellularLocation>
</comment>
<dbReference type="InterPro" id="IPR017969">
    <property type="entry name" value="Heavy-metal-associated_CS"/>
</dbReference>
<evidence type="ECO:0000256" key="2">
    <source>
        <dbReference type="ARBA" id="ARBA00022448"/>
    </source>
</evidence>
<dbReference type="FunFam" id="3.30.430.20:FF:000008">
    <property type="entry name" value="cysteine-rich repeat secretory protein 3"/>
    <property type="match status" value="1"/>
</dbReference>
<organism evidence="15 16">
    <name type="scientific">Lupinus albus</name>
    <name type="common">White lupine</name>
    <name type="synonym">Lupinus termis</name>
    <dbReference type="NCBI Taxonomy" id="3870"/>
    <lineage>
        <taxon>Eukaryota</taxon>
        <taxon>Viridiplantae</taxon>
        <taxon>Streptophyta</taxon>
        <taxon>Embryophyta</taxon>
        <taxon>Tracheophyta</taxon>
        <taxon>Spermatophyta</taxon>
        <taxon>Magnoliopsida</taxon>
        <taxon>eudicotyledons</taxon>
        <taxon>Gunneridae</taxon>
        <taxon>Pentapetalae</taxon>
        <taxon>rosids</taxon>
        <taxon>fabids</taxon>
        <taxon>Fabales</taxon>
        <taxon>Fabaceae</taxon>
        <taxon>Papilionoideae</taxon>
        <taxon>50 kb inversion clade</taxon>
        <taxon>genistoids sensu lato</taxon>
        <taxon>core genistoids</taxon>
        <taxon>Genisteae</taxon>
        <taxon>Lupinus</taxon>
    </lineage>
</organism>
<evidence type="ECO:0000256" key="5">
    <source>
        <dbReference type="ARBA" id="ARBA00022692"/>
    </source>
</evidence>
<evidence type="ECO:0000256" key="13">
    <source>
        <dbReference type="ARBA" id="ARBA00038393"/>
    </source>
</evidence>
<dbReference type="PROSITE" id="PS01047">
    <property type="entry name" value="HMA_1"/>
    <property type="match status" value="1"/>
</dbReference>
<evidence type="ECO:0000256" key="9">
    <source>
        <dbReference type="ARBA" id="ARBA00022989"/>
    </source>
</evidence>
<dbReference type="CDD" id="cd23509">
    <property type="entry name" value="Gnk2-like"/>
    <property type="match status" value="2"/>
</dbReference>
<evidence type="ECO:0000313" key="15">
    <source>
        <dbReference type="EMBL" id="KAE9619399.1"/>
    </source>
</evidence>
<keyword evidence="16" id="KW-1185">Reference proteome</keyword>
<name>A0A6A4R0G6_LUPAL</name>
<dbReference type="Gene3D" id="3.30.430.20">
    <property type="entry name" value="Gnk2 domain, C-X8-C-X2-C motif"/>
    <property type="match status" value="2"/>
</dbReference>
<comment type="similarity">
    <text evidence="13">Belongs to the cysteine-rich repeat secretory protein family. Plasmodesmata-located proteins (PDLD) subfamily.</text>
</comment>
<dbReference type="GO" id="GO:0009506">
    <property type="term" value="C:plasmodesma"/>
    <property type="evidence" value="ECO:0007669"/>
    <property type="project" value="UniProtKB-SubCell"/>
</dbReference>
<keyword evidence="3" id="KW-1003">Cell membrane</keyword>
<dbReference type="Proteomes" id="UP000447434">
    <property type="component" value="Chromosome 2"/>
</dbReference>
<evidence type="ECO:0000256" key="1">
    <source>
        <dbReference type="ARBA" id="ARBA00004251"/>
    </source>
</evidence>
<dbReference type="PANTHER" id="PTHR32080">
    <property type="entry name" value="ANTIFUNGAL PROTEIN GINKBILOBIN-2-LIKE"/>
    <property type="match status" value="1"/>
</dbReference>
<evidence type="ECO:0000256" key="10">
    <source>
        <dbReference type="ARBA" id="ARBA00023136"/>
    </source>
</evidence>
<keyword evidence="8" id="KW-0965">Cell junction</keyword>